<gene>
    <name evidence="1" type="ORF">EYC82_08555</name>
</gene>
<reference evidence="1" key="1">
    <citation type="submission" date="2019-02" db="EMBL/GenBank/DDBJ databases">
        <authorList>
            <person name="Li S.-H."/>
        </authorList>
    </citation>
    <scope>NUCLEOTIDE SEQUENCE</scope>
    <source>
        <strain evidence="1">IMCC11814</strain>
    </source>
</reference>
<dbReference type="Pfam" id="PF08889">
    <property type="entry name" value="WbqC"/>
    <property type="match status" value="1"/>
</dbReference>
<comment type="caution">
    <text evidence="1">The sequence shown here is derived from an EMBL/GenBank/DDBJ whole genome shotgun (WGS) entry which is preliminary data.</text>
</comment>
<proteinExistence type="predicted"/>
<dbReference type="Proteomes" id="UP001143304">
    <property type="component" value="Unassembled WGS sequence"/>
</dbReference>
<evidence type="ECO:0008006" key="3">
    <source>
        <dbReference type="Google" id="ProtNLM"/>
    </source>
</evidence>
<evidence type="ECO:0000313" key="2">
    <source>
        <dbReference type="Proteomes" id="UP001143304"/>
    </source>
</evidence>
<accession>A0ABT3T547</accession>
<keyword evidence="2" id="KW-1185">Reference proteome</keyword>
<protein>
    <recommendedName>
        <fullName evidence="3">WbqC-like protein family protein</fullName>
    </recommendedName>
</protein>
<dbReference type="EMBL" id="SHNO01000001">
    <property type="protein sequence ID" value="MCX2977403.1"/>
    <property type="molecule type" value="Genomic_DNA"/>
</dbReference>
<organism evidence="1 2">
    <name type="scientific">Candidatus Marimicrobium litorale</name>
    <dbReference type="NCBI Taxonomy" id="2518991"/>
    <lineage>
        <taxon>Bacteria</taxon>
        <taxon>Pseudomonadati</taxon>
        <taxon>Pseudomonadota</taxon>
        <taxon>Gammaproteobacteria</taxon>
        <taxon>Cellvibrionales</taxon>
        <taxon>Halieaceae</taxon>
        <taxon>Marimicrobium</taxon>
    </lineage>
</organism>
<evidence type="ECO:0000313" key="1">
    <source>
        <dbReference type="EMBL" id="MCX2977403.1"/>
    </source>
</evidence>
<dbReference type="InterPro" id="IPR014985">
    <property type="entry name" value="WbqC"/>
</dbReference>
<name>A0ABT3T547_9GAMM</name>
<sequence length="229" mass="26375">MRLAIMQPYLFPYLGYFQLINAVDAFVAYDDVNYIKGGWINRNFICAKDHKQLITLPTQGASPNKLINQVLVGNGSRKLLQTIRQTYSKAPEFLTVFPLIEDIFHQEEENLARFVDYQLRQICEYLGINTTWYISSELKYDKALSGQERVLAICDEMGATHYINAEGGQTLYDKGVFSSRDKQLSFLRTKTTPYPQFSNTFTSHLSIIDVMMFNDKAQCMKLLQGYELV</sequence>